<proteinExistence type="predicted"/>
<gene>
    <name evidence="4" type="ORF">FVE85_5738</name>
</gene>
<protein>
    <submittedName>
        <fullName evidence="4">8-oxo-dGDP phosphatase NUDT18</fullName>
    </submittedName>
</protein>
<dbReference type="EMBL" id="VRMN01000001">
    <property type="protein sequence ID" value="KAA8498153.1"/>
    <property type="molecule type" value="Genomic_DNA"/>
</dbReference>
<dbReference type="OMA" id="RMRFIFY"/>
<dbReference type="Gene3D" id="3.90.79.10">
    <property type="entry name" value="Nucleoside Triphosphate Pyrophosphohydrolase"/>
    <property type="match status" value="1"/>
</dbReference>
<dbReference type="SUPFAM" id="SSF55811">
    <property type="entry name" value="Nudix"/>
    <property type="match status" value="1"/>
</dbReference>
<keyword evidence="1" id="KW-0378">Hydrolase</keyword>
<feature type="domain" description="Nudix hydrolase" evidence="3">
    <location>
        <begin position="227"/>
        <end position="356"/>
    </location>
</feature>
<evidence type="ECO:0000256" key="1">
    <source>
        <dbReference type="ARBA" id="ARBA00022801"/>
    </source>
</evidence>
<dbReference type="Pfam" id="PF05605">
    <property type="entry name" value="zf-Di19"/>
    <property type="match status" value="1"/>
</dbReference>
<evidence type="ECO:0000313" key="5">
    <source>
        <dbReference type="Proteomes" id="UP000324585"/>
    </source>
</evidence>
<dbReference type="GO" id="GO:0004081">
    <property type="term" value="F:bis(5'-nucleosyl)-tetraphosphatase (asymmetrical) activity"/>
    <property type="evidence" value="ECO:0007669"/>
    <property type="project" value="TreeGrafter"/>
</dbReference>
<keyword evidence="5" id="KW-1185">Reference proteome</keyword>
<evidence type="ECO:0000313" key="4">
    <source>
        <dbReference type="EMBL" id="KAA8498153.1"/>
    </source>
</evidence>
<evidence type="ECO:0000256" key="2">
    <source>
        <dbReference type="SAM" id="MobiDB-lite"/>
    </source>
</evidence>
<dbReference type="Proteomes" id="UP000324585">
    <property type="component" value="Unassembled WGS sequence"/>
</dbReference>
<dbReference type="GO" id="GO:0006754">
    <property type="term" value="P:ATP biosynthetic process"/>
    <property type="evidence" value="ECO:0007669"/>
    <property type="project" value="TreeGrafter"/>
</dbReference>
<dbReference type="OrthoDB" id="447842at2759"/>
<dbReference type="GO" id="GO:0006167">
    <property type="term" value="P:AMP biosynthetic process"/>
    <property type="evidence" value="ECO:0007669"/>
    <property type="project" value="TreeGrafter"/>
</dbReference>
<dbReference type="InterPro" id="IPR051325">
    <property type="entry name" value="Nudix_hydrolase_domain"/>
</dbReference>
<accession>A0A5J4Z5M9</accession>
<dbReference type="InterPro" id="IPR000086">
    <property type="entry name" value="NUDIX_hydrolase_dom"/>
</dbReference>
<dbReference type="InterPro" id="IPR008598">
    <property type="entry name" value="Di19_Zn-bd"/>
</dbReference>
<dbReference type="InterPro" id="IPR015797">
    <property type="entry name" value="NUDIX_hydrolase-like_dom_sf"/>
</dbReference>
<dbReference type="CDD" id="cd02883">
    <property type="entry name" value="NUDIX_Hydrolase"/>
    <property type="match status" value="1"/>
</dbReference>
<dbReference type="PANTHER" id="PTHR21340:SF0">
    <property type="entry name" value="BIS(5'-NUCLEOSYL)-TETRAPHOSPHATASE [ASYMMETRICAL]"/>
    <property type="match status" value="1"/>
</dbReference>
<reference evidence="5" key="1">
    <citation type="journal article" date="2019" name="Nat. Commun.">
        <title>Expansion of phycobilisome linker gene families in mesophilic red algae.</title>
        <authorList>
            <person name="Lee J."/>
            <person name="Kim D."/>
            <person name="Bhattacharya D."/>
            <person name="Yoon H.S."/>
        </authorList>
    </citation>
    <scope>NUCLEOTIDE SEQUENCE [LARGE SCALE GENOMIC DNA]</scope>
    <source>
        <strain evidence="5">CCMP 1328</strain>
    </source>
</reference>
<comment type="caution">
    <text evidence="4">The sequence shown here is derived from an EMBL/GenBank/DDBJ whole genome shotgun (WGS) entry which is preliminary data.</text>
</comment>
<dbReference type="PROSITE" id="PS51462">
    <property type="entry name" value="NUDIX"/>
    <property type="match status" value="1"/>
</dbReference>
<evidence type="ECO:0000259" key="3">
    <source>
        <dbReference type="PROSITE" id="PS51462"/>
    </source>
</evidence>
<dbReference type="AlphaFoldDB" id="A0A5J4Z5M9"/>
<dbReference type="PANTHER" id="PTHR21340">
    <property type="entry name" value="DIADENOSINE 5,5-P1,P4-TETRAPHOSPHATE PYROPHOSPHOHYDROLASE MUTT"/>
    <property type="match status" value="1"/>
</dbReference>
<organism evidence="4 5">
    <name type="scientific">Porphyridium purpureum</name>
    <name type="common">Red alga</name>
    <name type="synonym">Porphyridium cruentum</name>
    <dbReference type="NCBI Taxonomy" id="35688"/>
    <lineage>
        <taxon>Eukaryota</taxon>
        <taxon>Rhodophyta</taxon>
        <taxon>Bangiophyceae</taxon>
        <taxon>Porphyridiales</taxon>
        <taxon>Porphyridiaceae</taxon>
        <taxon>Porphyridium</taxon>
    </lineage>
</organism>
<name>A0A5J4Z5M9_PORPP</name>
<sequence length="373" mass="40319">MFSKVKTLSRAKSVRRKGEPDDKPPGSGTVLLVGELAQVAEVRDACGTVSAAKVEACKVDELAGKLAAATYDVVVFDAARDGELSTIVRGSSKNAKEKMFVIMYGSECAGSAKKRLQAYEDGVNMVTASPQAVAEVMASVIGRSRAGPFTCPHCEAEGFFEDDLVDHMLLFHFNASSEDEVACPICLKGKFQKGSAHRSKNNVFVHVKNEHGKVSRGEEPAESRAPTPVWPFALVVVKNAAGQFLLVQEYASSGYWLPAGKVNPGEDIQDAAQRITKEQTGMSIEITGILRASYTPQDQIARMRVVYLAKPTDESQPLKTIPDYNSLGAVWAATADLPDLKLRGSEPRDWFPYVTKGGTVYPLDVMKSESAPV</sequence>
<dbReference type="Pfam" id="PF00293">
    <property type="entry name" value="NUDIX"/>
    <property type="match status" value="1"/>
</dbReference>
<feature type="region of interest" description="Disordered" evidence="2">
    <location>
        <begin position="1"/>
        <end position="27"/>
    </location>
</feature>